<evidence type="ECO:0000313" key="3">
    <source>
        <dbReference type="WBParaSite" id="GPUH_0000641201-mRNA-1"/>
    </source>
</evidence>
<sequence length="78" mass="9113">MTEESSEEYFSFHQQRDYKVGHHKVEDPELFSVVEADDPFDIGAFDVRFSLNKKGRWNISNQLISGINSYQVRSNRSV</sequence>
<evidence type="ECO:0000313" key="2">
    <source>
        <dbReference type="Proteomes" id="UP000271098"/>
    </source>
</evidence>
<dbReference type="OrthoDB" id="10682856at2759"/>
<proteinExistence type="predicted"/>
<name>A0A183DCG2_9BILA</name>
<dbReference type="EMBL" id="UYRT01014971">
    <property type="protein sequence ID" value="VDK54590.1"/>
    <property type="molecule type" value="Genomic_DNA"/>
</dbReference>
<protein>
    <submittedName>
        <fullName evidence="3">Transposase</fullName>
    </submittedName>
</protein>
<organism evidence="3">
    <name type="scientific">Gongylonema pulchrum</name>
    <dbReference type="NCBI Taxonomy" id="637853"/>
    <lineage>
        <taxon>Eukaryota</taxon>
        <taxon>Metazoa</taxon>
        <taxon>Ecdysozoa</taxon>
        <taxon>Nematoda</taxon>
        <taxon>Chromadorea</taxon>
        <taxon>Rhabditida</taxon>
        <taxon>Spirurina</taxon>
        <taxon>Spiruromorpha</taxon>
        <taxon>Spiruroidea</taxon>
        <taxon>Gongylonematidae</taxon>
        <taxon>Gongylonema</taxon>
    </lineage>
</organism>
<dbReference type="Proteomes" id="UP000271098">
    <property type="component" value="Unassembled WGS sequence"/>
</dbReference>
<dbReference type="AlphaFoldDB" id="A0A183DCG2"/>
<reference evidence="1 2" key="2">
    <citation type="submission" date="2018-11" db="EMBL/GenBank/DDBJ databases">
        <authorList>
            <consortium name="Pathogen Informatics"/>
        </authorList>
    </citation>
    <scope>NUCLEOTIDE SEQUENCE [LARGE SCALE GENOMIC DNA]</scope>
</reference>
<reference evidence="3" key="1">
    <citation type="submission" date="2016-06" db="UniProtKB">
        <authorList>
            <consortium name="WormBaseParasite"/>
        </authorList>
    </citation>
    <scope>IDENTIFICATION</scope>
</reference>
<gene>
    <name evidence="1" type="ORF">GPUH_LOCUS6407</name>
</gene>
<evidence type="ECO:0000313" key="1">
    <source>
        <dbReference type="EMBL" id="VDK54590.1"/>
    </source>
</evidence>
<dbReference type="WBParaSite" id="GPUH_0000641201-mRNA-1">
    <property type="protein sequence ID" value="GPUH_0000641201-mRNA-1"/>
    <property type="gene ID" value="GPUH_0000641201"/>
</dbReference>
<keyword evidence="2" id="KW-1185">Reference proteome</keyword>
<accession>A0A183DCG2</accession>